<organism evidence="1 2">
    <name type="scientific">Longimycelium tulufanense</name>
    <dbReference type="NCBI Taxonomy" id="907463"/>
    <lineage>
        <taxon>Bacteria</taxon>
        <taxon>Bacillati</taxon>
        <taxon>Actinomycetota</taxon>
        <taxon>Actinomycetes</taxon>
        <taxon>Pseudonocardiales</taxon>
        <taxon>Pseudonocardiaceae</taxon>
        <taxon>Longimycelium</taxon>
    </lineage>
</organism>
<reference evidence="1" key="1">
    <citation type="journal article" date="2014" name="Int. J. Syst. Evol. Microbiol.">
        <title>Complete genome sequence of Corynebacterium casei LMG S-19264T (=DSM 44701T), isolated from a smear-ripened cheese.</title>
        <authorList>
            <consortium name="US DOE Joint Genome Institute (JGI-PGF)"/>
            <person name="Walter F."/>
            <person name="Albersmeier A."/>
            <person name="Kalinowski J."/>
            <person name="Ruckert C."/>
        </authorList>
    </citation>
    <scope>NUCLEOTIDE SEQUENCE</scope>
    <source>
        <strain evidence="1">CGMCC 4.5737</strain>
    </source>
</reference>
<dbReference type="RefSeq" id="WP_189057826.1">
    <property type="nucleotide sequence ID" value="NZ_BMMK01000011.1"/>
</dbReference>
<evidence type="ECO:0000313" key="1">
    <source>
        <dbReference type="EMBL" id="GGM55860.1"/>
    </source>
</evidence>
<evidence type="ECO:0000313" key="2">
    <source>
        <dbReference type="Proteomes" id="UP000637578"/>
    </source>
</evidence>
<sequence>MIRRHSTAQGRFYVDTDTGERWPSVTTVLSAVKVGTKDKALMRSYATKTAWRAVDNVEELWERIHRDGKDSAAKWLSAAPEEHMQQARTRGDALHTIVDRRTRGEHATTTDPTVSRMVEQWEQWCRDWGVDIVAPEAVVINRTTGYGGTADWFGICHQLDDALVIGDYKTGTYGPYPSAALQLAAYAWAELWTPGGDLNSLEPFPWANPDVGYIVKVRPHGVEMYRTVQPLSDLFRTFTAMVHVHRWGQLDKKDVFDLVDNEAAERRRSFHPEEIN</sequence>
<reference evidence="1" key="2">
    <citation type="submission" date="2020-09" db="EMBL/GenBank/DDBJ databases">
        <authorList>
            <person name="Sun Q."/>
            <person name="Zhou Y."/>
        </authorList>
    </citation>
    <scope>NUCLEOTIDE SEQUENCE</scope>
    <source>
        <strain evidence="1">CGMCC 4.5737</strain>
    </source>
</reference>
<evidence type="ECO:0008006" key="3">
    <source>
        <dbReference type="Google" id="ProtNLM"/>
    </source>
</evidence>
<dbReference type="EMBL" id="BMMK01000011">
    <property type="protein sequence ID" value="GGM55860.1"/>
    <property type="molecule type" value="Genomic_DNA"/>
</dbReference>
<name>A0A8J3FV75_9PSEU</name>
<keyword evidence="2" id="KW-1185">Reference proteome</keyword>
<dbReference type="Proteomes" id="UP000637578">
    <property type="component" value="Unassembled WGS sequence"/>
</dbReference>
<gene>
    <name evidence="1" type="ORF">GCM10012275_28730</name>
</gene>
<proteinExistence type="predicted"/>
<protein>
    <recommendedName>
        <fullName evidence="3">PD-(D/E)XK endonuclease-like domain-containing protein</fullName>
    </recommendedName>
</protein>
<accession>A0A8J3FV75</accession>
<dbReference type="AlphaFoldDB" id="A0A8J3FV75"/>
<comment type="caution">
    <text evidence="1">The sequence shown here is derived from an EMBL/GenBank/DDBJ whole genome shotgun (WGS) entry which is preliminary data.</text>
</comment>